<dbReference type="Pfam" id="PF00335">
    <property type="entry name" value="Tetraspanin"/>
    <property type="match status" value="1"/>
</dbReference>
<comment type="subcellular location">
    <subcellularLocation>
        <location evidence="1">Membrane</location>
        <topology evidence="1">Multi-pass membrane protein</topology>
    </subcellularLocation>
</comment>
<dbReference type="AlphaFoldDB" id="A0AAD9KWG6"/>
<accession>A0AAD9KWG6</accession>
<name>A0AAD9KWG6_RIDPI</name>
<evidence type="ECO:0000313" key="6">
    <source>
        <dbReference type="EMBL" id="KAK2178155.1"/>
    </source>
</evidence>
<dbReference type="GO" id="GO:0016020">
    <property type="term" value="C:membrane"/>
    <property type="evidence" value="ECO:0007669"/>
    <property type="project" value="UniProtKB-SubCell"/>
</dbReference>
<feature type="transmembrane region" description="Helical" evidence="5">
    <location>
        <begin position="7"/>
        <end position="28"/>
    </location>
</feature>
<evidence type="ECO:0000256" key="5">
    <source>
        <dbReference type="SAM" id="Phobius"/>
    </source>
</evidence>
<sequence length="285" mass="31577">MGNSLMTISIYVIISAGCVIVVASFVGFSGSLNDNRSLAVTHVSLVSVAYVLLLIGGSLAVAFRLRRNVDVRLHMKETLINHYGVDLDDRWNSLVTYAWDKAQDELYCCAVADEGWKVYRDSTWFKLQPAGETSVPPVNRKHVPESCCERTIDGRLRHAVLCQTWHNGPPAKTSGIRNYALHYKGCYDVGIAFVYTHSGYLIGMSFGLSFVILLGLVLLIAVFRLCHPGEYTGVCTAPVRSSAPRPRHQTHHVLAARPAREAPAAAEPYHHQPVYCERSSDGWFS</sequence>
<feature type="transmembrane region" description="Helical" evidence="5">
    <location>
        <begin position="200"/>
        <end position="223"/>
    </location>
</feature>
<comment type="caution">
    <text evidence="6">The sequence shown here is derived from an EMBL/GenBank/DDBJ whole genome shotgun (WGS) entry which is preliminary data.</text>
</comment>
<feature type="transmembrane region" description="Helical" evidence="5">
    <location>
        <begin position="40"/>
        <end position="65"/>
    </location>
</feature>
<dbReference type="Gene3D" id="1.10.1450.10">
    <property type="entry name" value="Tetraspanin"/>
    <property type="match status" value="1"/>
</dbReference>
<dbReference type="PRINTS" id="PR00259">
    <property type="entry name" value="TMFOUR"/>
</dbReference>
<evidence type="ECO:0000256" key="2">
    <source>
        <dbReference type="ARBA" id="ARBA00022692"/>
    </source>
</evidence>
<evidence type="ECO:0000256" key="4">
    <source>
        <dbReference type="ARBA" id="ARBA00023136"/>
    </source>
</evidence>
<gene>
    <name evidence="6" type="ORF">NP493_559g00031</name>
</gene>
<dbReference type="Proteomes" id="UP001209878">
    <property type="component" value="Unassembled WGS sequence"/>
</dbReference>
<dbReference type="InterPro" id="IPR008952">
    <property type="entry name" value="Tetraspanin_EC2_sf"/>
</dbReference>
<proteinExistence type="predicted"/>
<evidence type="ECO:0000256" key="1">
    <source>
        <dbReference type="ARBA" id="ARBA00004141"/>
    </source>
</evidence>
<keyword evidence="3 5" id="KW-1133">Transmembrane helix</keyword>
<evidence type="ECO:0008006" key="8">
    <source>
        <dbReference type="Google" id="ProtNLM"/>
    </source>
</evidence>
<evidence type="ECO:0000313" key="7">
    <source>
        <dbReference type="Proteomes" id="UP001209878"/>
    </source>
</evidence>
<protein>
    <recommendedName>
        <fullName evidence="8">Tetraspanin</fullName>
    </recommendedName>
</protein>
<reference evidence="6" key="1">
    <citation type="journal article" date="2023" name="Mol. Biol. Evol.">
        <title>Third-Generation Sequencing Reveals the Adaptive Role of the Epigenome in Three Deep-Sea Polychaetes.</title>
        <authorList>
            <person name="Perez M."/>
            <person name="Aroh O."/>
            <person name="Sun Y."/>
            <person name="Lan Y."/>
            <person name="Juniper S.K."/>
            <person name="Young C.R."/>
            <person name="Angers B."/>
            <person name="Qian P.Y."/>
        </authorList>
    </citation>
    <scope>NUCLEOTIDE SEQUENCE</scope>
    <source>
        <strain evidence="6">R07B-5</strain>
    </source>
</reference>
<organism evidence="6 7">
    <name type="scientific">Ridgeia piscesae</name>
    <name type="common">Tubeworm</name>
    <dbReference type="NCBI Taxonomy" id="27915"/>
    <lineage>
        <taxon>Eukaryota</taxon>
        <taxon>Metazoa</taxon>
        <taxon>Spiralia</taxon>
        <taxon>Lophotrochozoa</taxon>
        <taxon>Annelida</taxon>
        <taxon>Polychaeta</taxon>
        <taxon>Sedentaria</taxon>
        <taxon>Canalipalpata</taxon>
        <taxon>Sabellida</taxon>
        <taxon>Siboglinidae</taxon>
        <taxon>Ridgeia</taxon>
    </lineage>
</organism>
<dbReference type="PANTHER" id="PTHR19282:SF452">
    <property type="entry name" value="LD03691P"/>
    <property type="match status" value="1"/>
</dbReference>
<dbReference type="InterPro" id="IPR018499">
    <property type="entry name" value="Tetraspanin/Peripherin"/>
</dbReference>
<evidence type="ECO:0000256" key="3">
    <source>
        <dbReference type="ARBA" id="ARBA00022989"/>
    </source>
</evidence>
<keyword evidence="7" id="KW-1185">Reference proteome</keyword>
<dbReference type="EMBL" id="JAODUO010000558">
    <property type="protein sequence ID" value="KAK2178155.1"/>
    <property type="molecule type" value="Genomic_DNA"/>
</dbReference>
<dbReference type="PANTHER" id="PTHR19282">
    <property type="entry name" value="TETRASPANIN"/>
    <property type="match status" value="1"/>
</dbReference>
<keyword evidence="4 5" id="KW-0472">Membrane</keyword>
<keyword evidence="2 5" id="KW-0812">Transmembrane</keyword>